<dbReference type="InterPro" id="IPR009080">
    <property type="entry name" value="tRNAsynth_Ia_anticodon-bd"/>
</dbReference>
<organism evidence="1 2">
    <name type="scientific">Trifolium medium</name>
    <dbReference type="NCBI Taxonomy" id="97028"/>
    <lineage>
        <taxon>Eukaryota</taxon>
        <taxon>Viridiplantae</taxon>
        <taxon>Streptophyta</taxon>
        <taxon>Embryophyta</taxon>
        <taxon>Tracheophyta</taxon>
        <taxon>Spermatophyta</taxon>
        <taxon>Magnoliopsida</taxon>
        <taxon>eudicotyledons</taxon>
        <taxon>Gunneridae</taxon>
        <taxon>Pentapetalae</taxon>
        <taxon>rosids</taxon>
        <taxon>fabids</taxon>
        <taxon>Fabales</taxon>
        <taxon>Fabaceae</taxon>
        <taxon>Papilionoideae</taxon>
        <taxon>50 kb inversion clade</taxon>
        <taxon>NPAAA clade</taxon>
        <taxon>Hologalegina</taxon>
        <taxon>IRL clade</taxon>
        <taxon>Trifolieae</taxon>
        <taxon>Trifolium</taxon>
    </lineage>
</organism>
<evidence type="ECO:0000313" key="2">
    <source>
        <dbReference type="Proteomes" id="UP000265520"/>
    </source>
</evidence>
<keyword evidence="2" id="KW-1185">Reference proteome</keyword>
<feature type="non-terminal residue" evidence="1">
    <location>
        <position position="71"/>
    </location>
</feature>
<accession>A0A392VM07</accession>
<dbReference type="GO" id="GO:0006418">
    <property type="term" value="P:tRNA aminoacylation for protein translation"/>
    <property type="evidence" value="ECO:0007669"/>
    <property type="project" value="InterPro"/>
</dbReference>
<dbReference type="SUPFAM" id="SSF47323">
    <property type="entry name" value="Anticodon-binding domain of a subclass of class I aminoacyl-tRNA synthetases"/>
    <property type="match status" value="1"/>
</dbReference>
<reference evidence="1 2" key="1">
    <citation type="journal article" date="2018" name="Front. Plant Sci.">
        <title>Red Clover (Trifolium pratense) and Zigzag Clover (T. medium) - A Picture of Genomic Similarities and Differences.</title>
        <authorList>
            <person name="Dluhosova J."/>
            <person name="Istvanek J."/>
            <person name="Nedelnik J."/>
            <person name="Repkova J."/>
        </authorList>
    </citation>
    <scope>NUCLEOTIDE SEQUENCE [LARGE SCALE GENOMIC DNA]</scope>
    <source>
        <strain evidence="2">cv. 10/8</strain>
        <tissue evidence="1">Leaf</tissue>
    </source>
</reference>
<dbReference type="GO" id="GO:0005524">
    <property type="term" value="F:ATP binding"/>
    <property type="evidence" value="ECO:0007669"/>
    <property type="project" value="InterPro"/>
</dbReference>
<proteinExistence type="predicted"/>
<dbReference type="AlphaFoldDB" id="A0A392VM07"/>
<evidence type="ECO:0000313" key="1">
    <source>
        <dbReference type="EMBL" id="MCI88917.1"/>
    </source>
</evidence>
<dbReference type="GO" id="GO:0004812">
    <property type="term" value="F:aminoacyl-tRNA ligase activity"/>
    <property type="evidence" value="ECO:0007669"/>
    <property type="project" value="InterPro"/>
</dbReference>
<protein>
    <submittedName>
        <fullName evidence="1">Cysteine-tRNA ligase-like</fullName>
    </submittedName>
</protein>
<keyword evidence="1" id="KW-0436">Ligase</keyword>
<sequence>MQVLQQLKEKALKRANLTEDEILKKIEERDAARIQKEYAKSDAIRKDLAVVGIALMDSPNGTAWRPTIPLP</sequence>
<comment type="caution">
    <text evidence="1">The sequence shown here is derived from an EMBL/GenBank/DDBJ whole genome shotgun (WGS) entry which is preliminary data.</text>
</comment>
<dbReference type="Gene3D" id="1.20.120.1910">
    <property type="entry name" value="Cysteine-tRNA ligase, C-terminal anti-codon recognition domain"/>
    <property type="match status" value="1"/>
</dbReference>
<dbReference type="EMBL" id="LXQA011205752">
    <property type="protein sequence ID" value="MCI88917.1"/>
    <property type="molecule type" value="Genomic_DNA"/>
</dbReference>
<name>A0A392VM07_9FABA</name>
<dbReference type="Proteomes" id="UP000265520">
    <property type="component" value="Unassembled WGS sequence"/>
</dbReference>